<evidence type="ECO:0000256" key="7">
    <source>
        <dbReference type="ARBA" id="ARBA00022771"/>
    </source>
</evidence>
<keyword evidence="6" id="KW-0677">Repeat</keyword>
<dbReference type="EC" id="2.3.2.31" evidence="3"/>
<evidence type="ECO:0000256" key="5">
    <source>
        <dbReference type="ARBA" id="ARBA00022723"/>
    </source>
</evidence>
<comment type="catalytic activity">
    <reaction evidence="1">
        <text>[E2 ubiquitin-conjugating enzyme]-S-ubiquitinyl-L-cysteine + [acceptor protein]-L-lysine = [E2 ubiquitin-conjugating enzyme]-L-cysteine + [acceptor protein]-N(6)-ubiquitinyl-L-lysine.</text>
        <dbReference type="EC" id="2.3.2.31"/>
    </reaction>
</comment>
<dbReference type="InterPro" id="IPR029071">
    <property type="entry name" value="Ubiquitin-like_domsf"/>
</dbReference>
<dbReference type="WBParaSite" id="MCU_001087-RA">
    <property type="protein sequence ID" value="MCU_001087-RA"/>
    <property type="gene ID" value="MCU_001087"/>
</dbReference>
<evidence type="ECO:0000256" key="4">
    <source>
        <dbReference type="ARBA" id="ARBA00022679"/>
    </source>
</evidence>
<dbReference type="GO" id="GO:0005829">
    <property type="term" value="C:cytosol"/>
    <property type="evidence" value="ECO:0007669"/>
    <property type="project" value="InterPro"/>
</dbReference>
<evidence type="ECO:0000313" key="13">
    <source>
        <dbReference type="WBParaSite" id="MCU_001087-RA"/>
    </source>
</evidence>
<keyword evidence="8" id="KW-0833">Ubl conjugation pathway</keyword>
<evidence type="ECO:0000313" key="11">
    <source>
        <dbReference type="EMBL" id="VDD74026.1"/>
    </source>
</evidence>
<protein>
    <recommendedName>
        <fullName evidence="3">RBR-type E3 ubiquitin transferase</fullName>
        <ecNumber evidence="3">2.3.2.31</ecNumber>
    </recommendedName>
</protein>
<evidence type="ECO:0000256" key="1">
    <source>
        <dbReference type="ARBA" id="ARBA00001798"/>
    </source>
</evidence>
<dbReference type="InterPro" id="IPR044066">
    <property type="entry name" value="TRIAD_supradom"/>
</dbReference>
<keyword evidence="9" id="KW-0862">Zinc</keyword>
<accession>A0A0R3U127</accession>
<dbReference type="InterPro" id="IPR031127">
    <property type="entry name" value="E3_UB_ligase_RBR"/>
</dbReference>
<keyword evidence="4" id="KW-0808">Transferase</keyword>
<dbReference type="GO" id="GO:0061630">
    <property type="term" value="F:ubiquitin protein ligase activity"/>
    <property type="evidence" value="ECO:0007669"/>
    <property type="project" value="UniProtKB-EC"/>
</dbReference>
<dbReference type="SUPFAM" id="SSF57850">
    <property type="entry name" value="RING/U-box"/>
    <property type="match status" value="1"/>
</dbReference>
<keyword evidence="7" id="KW-0863">Zinc-finger</keyword>
<keyword evidence="5" id="KW-0479">Metal-binding</keyword>
<evidence type="ECO:0000256" key="3">
    <source>
        <dbReference type="ARBA" id="ARBA00012251"/>
    </source>
</evidence>
<gene>
    <name evidence="11" type="ORF">MCOS_LOCUS29</name>
</gene>
<evidence type="ECO:0000256" key="2">
    <source>
        <dbReference type="ARBA" id="ARBA00004906"/>
    </source>
</evidence>
<dbReference type="PANTHER" id="PTHR11685">
    <property type="entry name" value="RBR FAMILY RING FINGER AND IBR DOMAIN-CONTAINING"/>
    <property type="match status" value="1"/>
</dbReference>
<dbReference type="PROSITE" id="PS51873">
    <property type="entry name" value="TRIAD"/>
    <property type="match status" value="1"/>
</dbReference>
<dbReference type="GO" id="GO:0005739">
    <property type="term" value="C:mitochondrion"/>
    <property type="evidence" value="ECO:0007669"/>
    <property type="project" value="InterPro"/>
</dbReference>
<dbReference type="Proteomes" id="UP000267029">
    <property type="component" value="Unassembled WGS sequence"/>
</dbReference>
<evidence type="ECO:0000256" key="6">
    <source>
        <dbReference type="ARBA" id="ARBA00022737"/>
    </source>
</evidence>
<feature type="domain" description="RING-type" evidence="10">
    <location>
        <begin position="158"/>
        <end position="397"/>
    </location>
</feature>
<sequence>MPAEFRLKYKSVRIVVNETWSLLFLKQLVCLELDCEPHSHFLAYQGAQLADWDKVSRYDFLLADNVAIDVLPHTNIYHYYVLCYTCNDVTPAVFSTICDKCLSSEFTVSSALLHPEIRTVSGNCNKCCNSSAKVVFACSKDCSHSPVVFLKNVVRNLDRSTCIACCGSDAEIVVTFCKDVGHILCLDCFRTYAESYLSDMRFEMVPDIGYTLRCPVGCPESYIPDTHIFRVLGESFYSFYKMVAARSLCYNEGYFSCPECGNFWERPGEPKNSTWFICEEPYGCGAEFCVQCGTVVSCDGSLSRCMCGGSISVGKGPLGTASSLDGHPETWTGVKLTPSELASCSLIAVTCKPCPRCRSQTAKDGGCNHVTCSQCGLEWCWICLSSWTGSCQSSHWF</sequence>
<evidence type="ECO:0000313" key="12">
    <source>
        <dbReference type="Proteomes" id="UP000267029"/>
    </source>
</evidence>
<dbReference type="SUPFAM" id="SSF54236">
    <property type="entry name" value="Ubiquitin-like"/>
    <property type="match status" value="1"/>
</dbReference>
<dbReference type="GO" id="GO:0008270">
    <property type="term" value="F:zinc ion binding"/>
    <property type="evidence" value="ECO:0007669"/>
    <property type="project" value="UniProtKB-KW"/>
</dbReference>
<dbReference type="InterPro" id="IPR054694">
    <property type="entry name" value="Parkin-like_IBR"/>
</dbReference>
<dbReference type="Gene3D" id="1.20.120.1750">
    <property type="match status" value="1"/>
</dbReference>
<organism evidence="11 12">
    <name type="scientific">Mesocestoides corti</name>
    <name type="common">Flatworm</name>
    <dbReference type="NCBI Taxonomy" id="53468"/>
    <lineage>
        <taxon>Eukaryota</taxon>
        <taxon>Metazoa</taxon>
        <taxon>Spiralia</taxon>
        <taxon>Lophotrochozoa</taxon>
        <taxon>Platyhelminthes</taxon>
        <taxon>Cestoda</taxon>
        <taxon>Eucestoda</taxon>
        <taxon>Cyclophyllidea</taxon>
        <taxon>Mesocestoididae</taxon>
        <taxon>Mesocestoides</taxon>
    </lineage>
</organism>
<evidence type="ECO:0000256" key="9">
    <source>
        <dbReference type="ARBA" id="ARBA00022833"/>
    </source>
</evidence>
<dbReference type="AlphaFoldDB" id="A0A0R3U127"/>
<proteinExistence type="predicted"/>
<dbReference type="STRING" id="53468.A0A0R3U127"/>
<evidence type="ECO:0000259" key="10">
    <source>
        <dbReference type="PROSITE" id="PS51873"/>
    </source>
</evidence>
<reference evidence="13" key="2">
    <citation type="submission" date="2019-11" db="UniProtKB">
        <authorList>
            <consortium name="WormBaseParasite"/>
        </authorList>
    </citation>
    <scope>IDENTIFICATION</scope>
</reference>
<dbReference type="InterPro" id="IPR003977">
    <property type="entry name" value="Parkin"/>
</dbReference>
<reference evidence="11 12" key="1">
    <citation type="submission" date="2018-10" db="EMBL/GenBank/DDBJ databases">
        <authorList>
            <consortium name="Pathogen Informatics"/>
        </authorList>
    </citation>
    <scope>NUCLEOTIDE SEQUENCE [LARGE SCALE GENOMIC DNA]</scope>
</reference>
<comment type="pathway">
    <text evidence="2">Protein modification; protein ubiquitination.</text>
</comment>
<dbReference type="Pfam" id="PF22605">
    <property type="entry name" value="IBR_2"/>
    <property type="match status" value="1"/>
</dbReference>
<keyword evidence="12" id="KW-1185">Reference proteome</keyword>
<dbReference type="Pfam" id="PF17978">
    <property type="entry name" value="zf-RING_14"/>
    <property type="match status" value="1"/>
</dbReference>
<dbReference type="EMBL" id="UXSR01000002">
    <property type="protein sequence ID" value="VDD74026.1"/>
    <property type="molecule type" value="Genomic_DNA"/>
</dbReference>
<dbReference type="PRINTS" id="PR01475">
    <property type="entry name" value="PARKIN"/>
</dbReference>
<name>A0A0R3U127_MESCO</name>
<dbReference type="GO" id="GO:0016567">
    <property type="term" value="P:protein ubiquitination"/>
    <property type="evidence" value="ECO:0007669"/>
    <property type="project" value="InterPro"/>
</dbReference>
<evidence type="ECO:0000256" key="8">
    <source>
        <dbReference type="ARBA" id="ARBA00022786"/>
    </source>
</evidence>
<dbReference type="InterPro" id="IPR041170">
    <property type="entry name" value="Znf-RING_14"/>
</dbReference>
<dbReference type="OrthoDB" id="1431934at2759"/>